<gene>
    <name evidence="1" type="ORF">RND15_35465</name>
</gene>
<name>A0ABU2XPW4_9ACTN</name>
<dbReference type="EMBL" id="JAVRFD010000023">
    <property type="protein sequence ID" value="MDT0547951.1"/>
    <property type="molecule type" value="Genomic_DNA"/>
</dbReference>
<evidence type="ECO:0000313" key="2">
    <source>
        <dbReference type="Proteomes" id="UP001180754"/>
    </source>
</evidence>
<dbReference type="Proteomes" id="UP001180754">
    <property type="component" value="Unassembled WGS sequence"/>
</dbReference>
<accession>A0ABU2XPW4</accession>
<keyword evidence="2" id="KW-1185">Reference proteome</keyword>
<proteinExistence type="predicted"/>
<organism evidence="1 2">
    <name type="scientific">Streptomyces lonegramiae</name>
    <dbReference type="NCBI Taxonomy" id="3075524"/>
    <lineage>
        <taxon>Bacteria</taxon>
        <taxon>Bacillati</taxon>
        <taxon>Actinomycetota</taxon>
        <taxon>Actinomycetes</taxon>
        <taxon>Kitasatosporales</taxon>
        <taxon>Streptomycetaceae</taxon>
        <taxon>Streptomyces</taxon>
    </lineage>
</organism>
<dbReference type="RefSeq" id="WP_311728498.1">
    <property type="nucleotide sequence ID" value="NZ_JAVRFD010000023.1"/>
</dbReference>
<protein>
    <submittedName>
        <fullName evidence="1">Uncharacterized protein</fullName>
    </submittedName>
</protein>
<reference evidence="1" key="1">
    <citation type="submission" date="2024-05" db="EMBL/GenBank/DDBJ databases">
        <title>30 novel species of actinomycetes from the DSMZ collection.</title>
        <authorList>
            <person name="Nouioui I."/>
        </authorList>
    </citation>
    <scope>NUCLEOTIDE SEQUENCE</scope>
    <source>
        <strain evidence="1">DSM 41529</strain>
    </source>
</reference>
<sequence length="173" mass="18635">MGNVFGGFGGGGGDGLSLSNGGTDVFLDVLTLAVSDLARDAWDFRFAALLTLQDQNVMGRGAVGFDLEEIDWGTTPAERARAKDFVVRVVDLALRRHRWDELGYEPPFAEGYLRRFRAMVEAFDPADAVRGHGGVFPGPDGAAVASCVPHRVLSALPYWDGCRFCRSAAGQEP</sequence>
<evidence type="ECO:0000313" key="1">
    <source>
        <dbReference type="EMBL" id="MDT0547951.1"/>
    </source>
</evidence>
<comment type="caution">
    <text evidence="1">The sequence shown here is derived from an EMBL/GenBank/DDBJ whole genome shotgun (WGS) entry which is preliminary data.</text>
</comment>